<evidence type="ECO:0000256" key="1">
    <source>
        <dbReference type="SAM" id="MobiDB-lite"/>
    </source>
</evidence>
<dbReference type="AlphaFoldDB" id="A0A7X0SSF9"/>
<dbReference type="Proteomes" id="UP000564644">
    <property type="component" value="Unassembled WGS sequence"/>
</dbReference>
<evidence type="ECO:0000313" key="2">
    <source>
        <dbReference type="EMBL" id="MBB6734264.1"/>
    </source>
</evidence>
<feature type="compositionally biased region" description="Basic and acidic residues" evidence="1">
    <location>
        <begin position="29"/>
        <end position="40"/>
    </location>
</feature>
<name>A0A7X0SSF9_9BACL</name>
<feature type="compositionally biased region" description="Basic and acidic residues" evidence="1">
    <location>
        <begin position="1"/>
        <end position="21"/>
    </location>
</feature>
<protein>
    <submittedName>
        <fullName evidence="2">Uncharacterized protein</fullName>
    </submittedName>
</protein>
<proteinExistence type="predicted"/>
<feature type="region of interest" description="Disordered" evidence="1">
    <location>
        <begin position="1"/>
        <end position="58"/>
    </location>
</feature>
<reference evidence="2 3" key="1">
    <citation type="submission" date="2020-08" db="EMBL/GenBank/DDBJ databases">
        <title>Cohnella phylogeny.</title>
        <authorList>
            <person name="Dunlap C."/>
        </authorList>
    </citation>
    <scope>NUCLEOTIDE SEQUENCE [LARGE SCALE GENOMIC DNA]</scope>
    <source>
        <strain evidence="2 3">CBP 2801</strain>
    </source>
</reference>
<keyword evidence="3" id="KW-1185">Reference proteome</keyword>
<gene>
    <name evidence="2" type="ORF">H7C18_25405</name>
</gene>
<comment type="caution">
    <text evidence="2">The sequence shown here is derived from an EMBL/GenBank/DDBJ whole genome shotgun (WGS) entry which is preliminary data.</text>
</comment>
<sequence>MDEPKKISLGEAMKRKLEQKKQQQAQAKGGRDHFSTETKKLQSQINKKPNNQKKRTGV</sequence>
<dbReference type="EMBL" id="JACJVO010000032">
    <property type="protein sequence ID" value="MBB6734264.1"/>
    <property type="molecule type" value="Genomic_DNA"/>
</dbReference>
<evidence type="ECO:0000313" key="3">
    <source>
        <dbReference type="Proteomes" id="UP000564644"/>
    </source>
</evidence>
<organism evidence="2 3">
    <name type="scientific">Cohnella zeiphila</name>
    <dbReference type="NCBI Taxonomy" id="2761120"/>
    <lineage>
        <taxon>Bacteria</taxon>
        <taxon>Bacillati</taxon>
        <taxon>Bacillota</taxon>
        <taxon>Bacilli</taxon>
        <taxon>Bacillales</taxon>
        <taxon>Paenibacillaceae</taxon>
        <taxon>Cohnella</taxon>
    </lineage>
</organism>
<dbReference type="RefSeq" id="WP_185131902.1">
    <property type="nucleotide sequence ID" value="NZ_JACJVO010000032.1"/>
</dbReference>
<accession>A0A7X0SSF9</accession>